<evidence type="ECO:0000313" key="4">
    <source>
        <dbReference type="Proteomes" id="UP000475325"/>
    </source>
</evidence>
<protein>
    <recommendedName>
        <fullName evidence="2">DUF7587 domain-containing protein</fullName>
    </recommendedName>
</protein>
<dbReference type="AlphaFoldDB" id="A0A7C8JA78"/>
<reference evidence="3 4" key="1">
    <citation type="submission" date="2019-06" db="EMBL/GenBank/DDBJ databases">
        <authorList>
            <person name="Palmer J.M."/>
        </authorList>
    </citation>
    <scope>NUCLEOTIDE SEQUENCE [LARGE SCALE GENOMIC DNA]</scope>
    <source>
        <strain evidence="3 4">TWF102</strain>
    </source>
</reference>
<evidence type="ECO:0000256" key="1">
    <source>
        <dbReference type="SAM" id="MobiDB-lite"/>
    </source>
</evidence>
<accession>A0A7C8JA78</accession>
<organism evidence="3 4">
    <name type="scientific">Orbilia oligospora</name>
    <name type="common">Nematode-trapping fungus</name>
    <name type="synonym">Arthrobotrys oligospora</name>
    <dbReference type="NCBI Taxonomy" id="2813651"/>
    <lineage>
        <taxon>Eukaryota</taxon>
        <taxon>Fungi</taxon>
        <taxon>Dikarya</taxon>
        <taxon>Ascomycota</taxon>
        <taxon>Pezizomycotina</taxon>
        <taxon>Orbiliomycetes</taxon>
        <taxon>Orbiliales</taxon>
        <taxon>Orbiliaceae</taxon>
        <taxon>Orbilia</taxon>
    </lineage>
</organism>
<gene>
    <name evidence="3" type="ORF">TWF102_001779</name>
</gene>
<dbReference type="Proteomes" id="UP000475325">
    <property type="component" value="Unassembled WGS sequence"/>
</dbReference>
<feature type="region of interest" description="Disordered" evidence="1">
    <location>
        <begin position="275"/>
        <end position="326"/>
    </location>
</feature>
<dbReference type="EMBL" id="WIQW01000013">
    <property type="protein sequence ID" value="KAF3105874.1"/>
    <property type="molecule type" value="Genomic_DNA"/>
</dbReference>
<comment type="caution">
    <text evidence="3">The sequence shown here is derived from an EMBL/GenBank/DDBJ whole genome shotgun (WGS) entry which is preliminary data.</text>
</comment>
<name>A0A7C8JA78_ORBOL</name>
<dbReference type="Pfam" id="PF24494">
    <property type="entry name" value="DUF7587"/>
    <property type="match status" value="1"/>
</dbReference>
<feature type="compositionally biased region" description="Low complexity" evidence="1">
    <location>
        <begin position="299"/>
        <end position="313"/>
    </location>
</feature>
<dbReference type="InterPro" id="IPR056009">
    <property type="entry name" value="DUF7587"/>
</dbReference>
<feature type="domain" description="DUF7587" evidence="2">
    <location>
        <begin position="333"/>
        <end position="477"/>
    </location>
</feature>
<sequence length="561" mass="63444">MPLNWDISDHEAPSDVDAAGELWETEPQDHFPNFSNGMKVEQDCKSEKKVKAEEPTASGLCPHCGSSLDITKPSVVTSAEIEVVVYTDCDRSSAQSSTSTTPSSSRSWDIKPDNFIDLTLLTDNEDCQETATPIRVTDTSQDHNSVQRLSTSQGSDSDIVRINPFTATRVNSWTYKEKQDLYVLKVAYSVNNEEISKILSRKHRKPRSKSSVVAQFAKYRYKALNNKLYVEVATAIIKDELYQYSDFTGGLKSAAQKVGIALSLRGKEEVRIPDIRVPETSPAHRNTRRDRGDDEYCDSDSSVSSSKWNLSDDGTIEEHQTPHRPRRPIQKLAPEILYRAYNRSSHGRNGIDGFRAGKFAGSDNQVPILADSELEGLDVSLAYHIEGEKMDEGSYFVSTTPSLLWALHKAFRMRKNARISIIDRSKIRQPMQHISTIRPRMRAKGLLEGISYSGKLEYVVYGEIEADGIINDFSLEKFLQMVNSDNQIQKVLGSDILFNRAYQKSLMKFDLICQSPIRRWSLAHVVGTVFKFIFDQRTSHPLEELFKTNFSIDWGLEGRME</sequence>
<proteinExistence type="predicted"/>
<evidence type="ECO:0000313" key="3">
    <source>
        <dbReference type="EMBL" id="KAF3105874.1"/>
    </source>
</evidence>
<evidence type="ECO:0000259" key="2">
    <source>
        <dbReference type="Pfam" id="PF24494"/>
    </source>
</evidence>